<evidence type="ECO:0000313" key="6">
    <source>
        <dbReference type="WormBase" id="SRAE_2000453100"/>
    </source>
</evidence>
<feature type="compositionally biased region" description="Basic residues" evidence="1">
    <location>
        <begin position="191"/>
        <end position="213"/>
    </location>
</feature>
<feature type="signal peptide" evidence="2">
    <location>
        <begin position="1"/>
        <end position="19"/>
    </location>
</feature>
<proteinExistence type="predicted"/>
<feature type="chain" id="PRO_5015031496" evidence="2">
    <location>
        <begin position="20"/>
        <end position="270"/>
    </location>
</feature>
<gene>
    <name evidence="3 5 6" type="ORF">SRAE_2000453100</name>
</gene>
<dbReference type="WormBase" id="SRAE_2000453100">
    <property type="protein sequence ID" value="SRP10857"/>
    <property type="gene ID" value="WBGene00264763"/>
</dbReference>
<dbReference type="RefSeq" id="XP_024509084.1">
    <property type="nucleotide sequence ID" value="XM_024643412.1"/>
</dbReference>
<protein>
    <submittedName>
        <fullName evidence="3 5">Uncharacterized protein</fullName>
    </submittedName>
</protein>
<dbReference type="EMBL" id="LN609529">
    <property type="protein sequence ID" value="CEF69885.1"/>
    <property type="molecule type" value="Genomic_DNA"/>
</dbReference>
<dbReference type="AlphaFoldDB" id="A0A090N013"/>
<keyword evidence="4" id="KW-1185">Reference proteome</keyword>
<accession>A0A090N013</accession>
<sequence>MIIAKYALLLFSIVILTNCELEKTFSYNQTNVTIPSSNAFSLTMKKTSSEVHLTSTFNYLPEYIINLLQKLFFPRNNTSNENNHTSKGNNNELIPDYVYETFPISIIQSNTINTTTTKKVDSTTTVTTTTTTKKIDTTTTVTTTTTTKKVVKKTKTPFIEDDSYEIKLTKNATKILNEIEKRILIKEGKIKTTKKPKKKTSKKSNKKNKKSKNKSTTVVRPLEDPNLFQGDILLTEDQAKDLIQSSLEEAKKKHVNVSDINLKSFKNKLK</sequence>
<evidence type="ECO:0000313" key="3">
    <source>
        <dbReference type="EMBL" id="CEF69885.1"/>
    </source>
</evidence>
<reference evidence="3 4" key="1">
    <citation type="submission" date="2014-09" db="EMBL/GenBank/DDBJ databases">
        <authorList>
            <person name="Martin A.A."/>
        </authorList>
    </citation>
    <scope>NUCLEOTIDE SEQUENCE</scope>
    <source>
        <strain evidence="4">ED321</strain>
        <strain evidence="3">ED321 Heterogonic</strain>
    </source>
</reference>
<organism evidence="3">
    <name type="scientific">Strongyloides ratti</name>
    <name type="common">Parasitic roundworm</name>
    <dbReference type="NCBI Taxonomy" id="34506"/>
    <lineage>
        <taxon>Eukaryota</taxon>
        <taxon>Metazoa</taxon>
        <taxon>Ecdysozoa</taxon>
        <taxon>Nematoda</taxon>
        <taxon>Chromadorea</taxon>
        <taxon>Rhabditida</taxon>
        <taxon>Tylenchina</taxon>
        <taxon>Panagrolaimomorpha</taxon>
        <taxon>Strongyloidoidea</taxon>
        <taxon>Strongyloididae</taxon>
        <taxon>Strongyloides</taxon>
    </lineage>
</organism>
<dbReference type="CTD" id="36382256"/>
<keyword evidence="2" id="KW-0732">Signal</keyword>
<feature type="region of interest" description="Disordered" evidence="1">
    <location>
        <begin position="190"/>
        <end position="221"/>
    </location>
</feature>
<evidence type="ECO:0000313" key="4">
    <source>
        <dbReference type="Proteomes" id="UP000035682"/>
    </source>
</evidence>
<dbReference type="Proteomes" id="UP000035682">
    <property type="component" value="Unplaced"/>
</dbReference>
<evidence type="ECO:0000313" key="5">
    <source>
        <dbReference type="WBParaSite" id="SRAE_2000453100.1"/>
    </source>
</evidence>
<dbReference type="GeneID" id="36382256"/>
<evidence type="ECO:0000256" key="1">
    <source>
        <dbReference type="SAM" id="MobiDB-lite"/>
    </source>
</evidence>
<evidence type="ECO:0000256" key="2">
    <source>
        <dbReference type="SAM" id="SignalP"/>
    </source>
</evidence>
<name>A0A090N013_STRRB</name>
<dbReference type="WBParaSite" id="SRAE_2000453100.1">
    <property type="protein sequence ID" value="SRAE_2000453100.1"/>
    <property type="gene ID" value="WBGene00264763"/>
</dbReference>
<reference evidence="5" key="2">
    <citation type="submission" date="2020-12" db="UniProtKB">
        <authorList>
            <consortium name="WormBaseParasite"/>
        </authorList>
    </citation>
    <scope>IDENTIFICATION</scope>
</reference>